<sequence length="317" mass="36620">MLTINLRIIRPGTAIVPDEWIEVARYRESDLSRRHAYPDQWNLMAILLYAFGCFSVKPDPSRSGAQRKSQPAIASEAAPSQQQAANRAKNVQPPAGPKVKMPRFRTRPNLAHHHSDVVNAYCLSSASYVTDELFLDIKELEYDVNNKPIPIGDGDSPKKSRFYKEGCLQFGRDIFRDYSYKWKDMEEIQMEESFISQGKYACYQLEEYFCEELCAVGAPERSLFTTHVRMLAHSVGELRYSACQRRSHLLLTRHPFEWTEIGLDVRREDAKYSEANIERNLAMVMAYATLNDEDERTISGLRTLQIRRTHGWVRDDD</sequence>
<keyword evidence="2" id="KW-1185">Reference proteome</keyword>
<protein>
    <submittedName>
        <fullName evidence="1">Uncharacterized protein</fullName>
    </submittedName>
</protein>
<dbReference type="EMBL" id="JANJQO010000954">
    <property type="protein sequence ID" value="KAJ2973569.1"/>
    <property type="molecule type" value="Genomic_DNA"/>
</dbReference>
<organism evidence="1 2">
    <name type="scientific">Zarea fungicola</name>
    <dbReference type="NCBI Taxonomy" id="93591"/>
    <lineage>
        <taxon>Eukaryota</taxon>
        <taxon>Fungi</taxon>
        <taxon>Dikarya</taxon>
        <taxon>Ascomycota</taxon>
        <taxon>Pezizomycotina</taxon>
        <taxon>Sordariomycetes</taxon>
        <taxon>Hypocreomycetidae</taxon>
        <taxon>Hypocreales</taxon>
        <taxon>Cordycipitaceae</taxon>
        <taxon>Zarea</taxon>
    </lineage>
</organism>
<proteinExistence type="predicted"/>
<dbReference type="Proteomes" id="UP001143910">
    <property type="component" value="Unassembled WGS sequence"/>
</dbReference>
<evidence type="ECO:0000313" key="1">
    <source>
        <dbReference type="EMBL" id="KAJ2973569.1"/>
    </source>
</evidence>
<name>A0ACC1N560_9HYPO</name>
<reference evidence="1" key="1">
    <citation type="submission" date="2022-08" db="EMBL/GenBank/DDBJ databases">
        <title>Genome Sequence of Lecanicillium fungicola.</title>
        <authorList>
            <person name="Buettner E."/>
        </authorList>
    </citation>
    <scope>NUCLEOTIDE SEQUENCE</scope>
    <source>
        <strain evidence="1">Babe33</strain>
    </source>
</reference>
<gene>
    <name evidence="1" type="ORF">NQ176_g6532</name>
</gene>
<evidence type="ECO:0000313" key="2">
    <source>
        <dbReference type="Proteomes" id="UP001143910"/>
    </source>
</evidence>
<comment type="caution">
    <text evidence="1">The sequence shown here is derived from an EMBL/GenBank/DDBJ whole genome shotgun (WGS) entry which is preliminary data.</text>
</comment>
<accession>A0ACC1N560</accession>